<evidence type="ECO:0000256" key="6">
    <source>
        <dbReference type="ARBA" id="ARBA00022859"/>
    </source>
</evidence>
<evidence type="ECO:0000256" key="7">
    <source>
        <dbReference type="SAM" id="Coils"/>
    </source>
</evidence>
<dbReference type="InterPro" id="IPR027417">
    <property type="entry name" value="P-loop_NTPase"/>
</dbReference>
<dbReference type="GO" id="GO:0005737">
    <property type="term" value="C:cytoplasm"/>
    <property type="evidence" value="ECO:0007669"/>
    <property type="project" value="UniProtKB-SubCell"/>
</dbReference>
<evidence type="ECO:0000313" key="9">
    <source>
        <dbReference type="EMBL" id="RXK38429.1"/>
    </source>
</evidence>
<dbReference type="InterPro" id="IPR041679">
    <property type="entry name" value="DNA2/NAM7-like_C"/>
</dbReference>
<reference evidence="9 10" key="1">
    <citation type="submission" date="2016-06" db="EMBL/GenBank/DDBJ databases">
        <title>Evolution of pathogenesis and genome organization in the Tremellales.</title>
        <authorList>
            <person name="Cuomo C."/>
            <person name="Litvintseva A."/>
            <person name="Heitman J."/>
            <person name="Chen Y."/>
            <person name="Sun S."/>
            <person name="Springer D."/>
            <person name="Dromer F."/>
            <person name="Young S."/>
            <person name="Zeng Q."/>
            <person name="Chapman S."/>
            <person name="Gujja S."/>
            <person name="Saif S."/>
            <person name="Birren B."/>
        </authorList>
    </citation>
    <scope>NUCLEOTIDE SEQUENCE [LARGE SCALE GENOMIC DNA]</scope>
    <source>
        <strain evidence="9 10">ATCC 28783</strain>
    </source>
</reference>
<comment type="caution">
    <text evidence="9">The sequence shown here is derived from an EMBL/GenBank/DDBJ whole genome shotgun (WGS) entry which is preliminary data.</text>
</comment>
<keyword evidence="4" id="KW-0863">Zinc-finger</keyword>
<dbReference type="InterPro" id="IPR045055">
    <property type="entry name" value="DNA2/NAM7-like"/>
</dbReference>
<gene>
    <name evidence="9" type="ORF">M231_04338</name>
</gene>
<dbReference type="GO" id="GO:0004386">
    <property type="term" value="F:helicase activity"/>
    <property type="evidence" value="ECO:0007669"/>
    <property type="project" value="InterPro"/>
</dbReference>
<dbReference type="CDD" id="cd18808">
    <property type="entry name" value="SF1_C_Upf1"/>
    <property type="match status" value="1"/>
</dbReference>
<dbReference type="OrthoDB" id="2423195at2759"/>
<dbReference type="Pfam" id="PF13086">
    <property type="entry name" value="AAA_11"/>
    <property type="match status" value="2"/>
</dbReference>
<evidence type="ECO:0000256" key="5">
    <source>
        <dbReference type="ARBA" id="ARBA00022833"/>
    </source>
</evidence>
<keyword evidence="5" id="KW-0862">Zinc</keyword>
<dbReference type="PROSITE" id="PS51981">
    <property type="entry name" value="ZF_RZ"/>
    <property type="match status" value="1"/>
</dbReference>
<feature type="coiled-coil region" evidence="7">
    <location>
        <begin position="308"/>
        <end position="335"/>
    </location>
</feature>
<sequence>MMPVLTHIEFQALDLSHKFGLVVYVRGDAPPGPARSHNPSVRKTFWDQGKRLQMGGLVALVHKELGVPASSVDHHGSSGIEFGLAFVDPADGFRAAEVLRRREESRSSTRLLLESPVLYEAVRPFLQVLKTTDPLRLPLAEYIKHGDLKDKHIQLPAYSAIPGFKWDLSCMLKDGSEETCSMDPTSQVSIATAREILHEQGKLDRSQTDAVLDCLVREIALIQGPPGTGKTFTGVELLRLLFHNNVGPVVLLAFTNHALDHILRAAHDSGVTKDMLRLGSRSKDEVVSQYSLETLEHTQRKTSLHTEKSKFTGQMKDLEAQMKRVSENITRSDATEEQIRHYLQQDHPALFASINNPPAYVRALYINSADLDGWSTAGRKRTSQSLWAFWQAGLDLDHLRTLNAPPAKKTFDNKPIPTNRFDELSVADSTSEPSESEAIVPQSEEDARWSFFYTPPDVEHWDDFDSSQSDFEADLSDVSSLLEIDDTVLTEVEDTYLTEAQALGDKDAFLEFFTLTELPTIPTGTRPMDALLQSTDCWGFSYEERTRLADWLGRRAKNDIDEEALEEFQSLTRRHEDARKRQDEARDNIRVALLNKVKLLGSTTTGAAKLPAVLKGFAPKVLVIEEAGQVLEAHVLATLFPSIEHVIAIGDPLQLRPNVNCYELSVDSSIGEKLYRFDVSLMERLASGGLPMSQLLVQRRMRPTISSLIRNTLYPRLMDHELVTQYPDVRGMGKNVFFLDHRNPESKGGDEGASKSNDYEVSMACDLALYFLKQGSYTREGDIVILVKLMCRQLMKMKQALAGRHITVIMDERDQREIDRRVGEEEDSEPEVKQVAVAHQVLLRTVDNFQGEEAKIVILSLVRNAGEADSLTPQTIGFLKSNNRANVALSRAKHGLYIMGNAPQLAARSPMWETIIGELSEGDCMGNGWPIACARHPETLRYAFQPGQIQQLSPDGGSTCHSKNMPMPCGHLCRQKCHPDDLEHRLIECRSSCTRLLSCGHPCQKRCYEDCGKCELPCKNVELPCGHIVDLLCWETRSLDHVKCHEMVSKKFASCEYDIPKFYPCKAICGTPTDCCGRNCKADCSTCQSLNKDLPRPKLSHGPIVNLAGEPQEPFEDITHQHILRLKHASHPCGKILDICKHACKGDCSTNHAHPPCKEPCLQSCSHQRCRGTCQRPCNPCELPCMWRCAHGKQCHLPCSMPCDRVPCEEHCTSLLTCGHPCPSICGEPCSLQVCPQCADADQLDSIVDVIMQSTLSMLLDEDEMPRLITLTCGHVFTVESLDGVAGLGDHYSTDPRSGEYTMPKLPEPGFKERPLCPNCRGPISSPRYNRVTKRALIDIQEQHAITNAARDVSRLRQSVANIDLVQMCQSVTQTMNGVNINKNIERPNMQLINLQMCLAPDAMNCVPSNIFFEEISKYFSITGPIAVAWKKTVEGPMLLYRNLARMVNNARLPHVAAYEAALTSAFHEEMELSTSESPNTATIRDATQSAMLTARRRVGAPFPRGEARFKIEALLESIKVRLKLAPVAKSFADAIGRVSLPDGTSRHRQNLARNRNDCQWRFGVLSLTLLRSARRDASLAIRLCEEAETCRLTLSSALIVLETSFQMGRFHAEEYVSRSIWKNPTVRQEATEQAVQARQAAGDKFIEVYNDMVDGERGNDQLREWAKEKVWPMYMTIMKEWSTFVETLRTGVFYSPVSSEEKLQIARAVIEASWQYGGRFYQCPRGHTFTIGECGQAMEEANCPDCGERIGGAHHQLLETNRRDQEMEDLATSAGAERNPHVND</sequence>
<dbReference type="Gene3D" id="3.40.50.300">
    <property type="entry name" value="P-loop containing nucleotide triphosphate hydrolases"/>
    <property type="match status" value="3"/>
</dbReference>
<feature type="domain" description="RZ-type" evidence="8">
    <location>
        <begin position="1698"/>
        <end position="1774"/>
    </location>
</feature>
<accession>A0A4Q1BKY1</accession>
<dbReference type="PANTHER" id="PTHR10887">
    <property type="entry name" value="DNA2/NAM7 HELICASE FAMILY"/>
    <property type="match status" value="1"/>
</dbReference>
<dbReference type="GO" id="GO:0031048">
    <property type="term" value="P:regulatory ncRNA-mediated heterochromatin formation"/>
    <property type="evidence" value="ECO:0007669"/>
    <property type="project" value="TreeGrafter"/>
</dbReference>
<proteinExistence type="predicted"/>
<comment type="subcellular location">
    <subcellularLocation>
        <location evidence="1">Cytoplasm</location>
    </subcellularLocation>
</comment>
<keyword evidence="3" id="KW-0479">Metal-binding</keyword>
<dbReference type="InParanoid" id="A0A4Q1BKY1"/>
<dbReference type="Pfam" id="PF13087">
    <property type="entry name" value="AAA_12"/>
    <property type="match status" value="1"/>
</dbReference>
<keyword evidence="7" id="KW-0175">Coiled coil</keyword>
<dbReference type="GO" id="GO:0002376">
    <property type="term" value="P:immune system process"/>
    <property type="evidence" value="ECO:0007669"/>
    <property type="project" value="UniProtKB-KW"/>
</dbReference>
<keyword evidence="6" id="KW-0391">Immunity</keyword>
<dbReference type="InterPro" id="IPR046439">
    <property type="entry name" value="ZF_RZ_dom"/>
</dbReference>
<keyword evidence="10" id="KW-1185">Reference proteome</keyword>
<organism evidence="9 10">
    <name type="scientific">Tremella mesenterica</name>
    <name type="common">Jelly fungus</name>
    <dbReference type="NCBI Taxonomy" id="5217"/>
    <lineage>
        <taxon>Eukaryota</taxon>
        <taxon>Fungi</taxon>
        <taxon>Dikarya</taxon>
        <taxon>Basidiomycota</taxon>
        <taxon>Agaricomycotina</taxon>
        <taxon>Tremellomycetes</taxon>
        <taxon>Tremellales</taxon>
        <taxon>Tremellaceae</taxon>
        <taxon>Tremella</taxon>
    </lineage>
</organism>
<name>A0A4Q1BKY1_TREME</name>
<dbReference type="SUPFAM" id="SSF52540">
    <property type="entry name" value="P-loop containing nucleoside triphosphate hydrolases"/>
    <property type="match status" value="1"/>
</dbReference>
<protein>
    <recommendedName>
        <fullName evidence="8">RZ-type domain-containing protein</fullName>
    </recommendedName>
</protein>
<dbReference type="GO" id="GO:0008270">
    <property type="term" value="F:zinc ion binding"/>
    <property type="evidence" value="ECO:0007669"/>
    <property type="project" value="UniProtKB-KW"/>
</dbReference>
<dbReference type="InterPro" id="IPR041677">
    <property type="entry name" value="DNA2/NAM7_AAA_11"/>
</dbReference>
<evidence type="ECO:0000313" key="10">
    <source>
        <dbReference type="Proteomes" id="UP000289152"/>
    </source>
</evidence>
<dbReference type="GO" id="GO:0031380">
    <property type="term" value="C:nuclear RNA-directed RNA polymerase complex"/>
    <property type="evidence" value="ECO:0007669"/>
    <property type="project" value="TreeGrafter"/>
</dbReference>
<dbReference type="Pfam" id="PF20173">
    <property type="entry name" value="ZnF_RZ-type"/>
    <property type="match status" value="1"/>
</dbReference>
<dbReference type="Proteomes" id="UP000289152">
    <property type="component" value="Unassembled WGS sequence"/>
</dbReference>
<dbReference type="EMBL" id="SDIL01000048">
    <property type="protein sequence ID" value="RXK38429.1"/>
    <property type="molecule type" value="Genomic_DNA"/>
</dbReference>
<dbReference type="PANTHER" id="PTHR10887:SF341">
    <property type="entry name" value="NFX1-TYPE ZINC FINGER-CONTAINING PROTEIN 1"/>
    <property type="match status" value="1"/>
</dbReference>
<feature type="coiled-coil region" evidence="7">
    <location>
        <begin position="561"/>
        <end position="588"/>
    </location>
</feature>
<dbReference type="InterPro" id="IPR047187">
    <property type="entry name" value="SF1_C_Upf1"/>
</dbReference>
<keyword evidence="2" id="KW-0963">Cytoplasm</keyword>
<dbReference type="VEuPathDB" id="FungiDB:TREMEDRAFT_59181"/>
<evidence type="ECO:0000256" key="4">
    <source>
        <dbReference type="ARBA" id="ARBA00022771"/>
    </source>
</evidence>
<evidence type="ECO:0000259" key="8">
    <source>
        <dbReference type="PROSITE" id="PS51981"/>
    </source>
</evidence>
<evidence type="ECO:0000256" key="2">
    <source>
        <dbReference type="ARBA" id="ARBA00022490"/>
    </source>
</evidence>
<evidence type="ECO:0000256" key="3">
    <source>
        <dbReference type="ARBA" id="ARBA00022723"/>
    </source>
</evidence>
<dbReference type="STRING" id="5217.A0A4Q1BKY1"/>
<evidence type="ECO:0000256" key="1">
    <source>
        <dbReference type="ARBA" id="ARBA00004496"/>
    </source>
</evidence>